<evidence type="ECO:0000313" key="1">
    <source>
        <dbReference type="EMBL" id="SVB56415.1"/>
    </source>
</evidence>
<proteinExistence type="predicted"/>
<dbReference type="EMBL" id="UINC01047303">
    <property type="protein sequence ID" value="SVB56415.1"/>
    <property type="molecule type" value="Genomic_DNA"/>
</dbReference>
<dbReference type="AlphaFoldDB" id="A0A382F193"/>
<organism evidence="1">
    <name type="scientific">marine metagenome</name>
    <dbReference type="NCBI Taxonomy" id="408172"/>
    <lineage>
        <taxon>unclassified sequences</taxon>
        <taxon>metagenomes</taxon>
        <taxon>ecological metagenomes</taxon>
    </lineage>
</organism>
<reference evidence="1" key="1">
    <citation type="submission" date="2018-05" db="EMBL/GenBank/DDBJ databases">
        <authorList>
            <person name="Lanie J.A."/>
            <person name="Ng W.-L."/>
            <person name="Kazmierczak K.M."/>
            <person name="Andrzejewski T.M."/>
            <person name="Davidsen T.M."/>
            <person name="Wayne K.J."/>
            <person name="Tettelin H."/>
            <person name="Glass J.I."/>
            <person name="Rusch D."/>
            <person name="Podicherti R."/>
            <person name="Tsui H.-C.T."/>
            <person name="Winkler M.E."/>
        </authorList>
    </citation>
    <scope>NUCLEOTIDE SEQUENCE</scope>
</reference>
<evidence type="ECO:0008006" key="2">
    <source>
        <dbReference type="Google" id="ProtNLM"/>
    </source>
</evidence>
<accession>A0A382F193</accession>
<feature type="non-terminal residue" evidence="1">
    <location>
        <position position="1"/>
    </location>
</feature>
<name>A0A382F193_9ZZZZ</name>
<gene>
    <name evidence="1" type="ORF">METZ01_LOCUS209269</name>
</gene>
<sequence>TFPLDRAGEAIKTLADRKVLGKVVVSME</sequence>
<protein>
    <recommendedName>
        <fullName evidence="2">Alcohol dehydrogenase-like C-terminal domain-containing protein</fullName>
    </recommendedName>
</protein>